<dbReference type="AlphaFoldDB" id="A0A0M6XN50"/>
<dbReference type="RefSeq" id="WP_055681551.1">
    <property type="nucleotide sequence ID" value="NZ_CANMUL010000001.1"/>
</dbReference>
<keyword evidence="1" id="KW-0472">Membrane</keyword>
<reference evidence="2 3" key="1">
    <citation type="submission" date="2015-07" db="EMBL/GenBank/DDBJ databases">
        <authorList>
            <person name="Noorani M."/>
        </authorList>
    </citation>
    <scope>NUCLEOTIDE SEQUENCE [LARGE SCALE GENOMIC DNA]</scope>
    <source>
        <strain evidence="2 3">CECT 5088</strain>
    </source>
</reference>
<feature type="transmembrane region" description="Helical" evidence="1">
    <location>
        <begin position="21"/>
        <end position="40"/>
    </location>
</feature>
<dbReference type="EMBL" id="CXPG01000012">
    <property type="protein sequence ID" value="CTQ32102.1"/>
    <property type="molecule type" value="Genomic_DNA"/>
</dbReference>
<keyword evidence="3" id="KW-1185">Reference proteome</keyword>
<feature type="transmembrane region" description="Helical" evidence="1">
    <location>
        <begin position="52"/>
        <end position="71"/>
    </location>
</feature>
<sequence>MTDGAASAPQRRAEGRARRADALRMLPFLGAVLFVAPDLVLSDGGSGATLPWLRYLFASWLILIGLALWLAQAHLRDLPDGAGE</sequence>
<evidence type="ECO:0000313" key="2">
    <source>
        <dbReference type="EMBL" id="CTQ32102.1"/>
    </source>
</evidence>
<gene>
    <name evidence="2" type="ORF">JAN5088_00864</name>
</gene>
<name>A0A0M6XN50_9RHOB</name>
<evidence type="ECO:0000313" key="3">
    <source>
        <dbReference type="Proteomes" id="UP000048908"/>
    </source>
</evidence>
<dbReference type="Proteomes" id="UP000048908">
    <property type="component" value="Unassembled WGS sequence"/>
</dbReference>
<dbReference type="STRING" id="282197.SAMN04488517_104130"/>
<proteinExistence type="predicted"/>
<accession>A0A0M6XN50</accession>
<keyword evidence="1" id="KW-0812">Transmembrane</keyword>
<protein>
    <submittedName>
        <fullName evidence="2">Uncharacterized protein</fullName>
    </submittedName>
</protein>
<evidence type="ECO:0000256" key="1">
    <source>
        <dbReference type="SAM" id="Phobius"/>
    </source>
</evidence>
<keyword evidence="1" id="KW-1133">Transmembrane helix</keyword>
<organism evidence="2 3">
    <name type="scientific">Jannaschia rubra</name>
    <dbReference type="NCBI Taxonomy" id="282197"/>
    <lineage>
        <taxon>Bacteria</taxon>
        <taxon>Pseudomonadati</taxon>
        <taxon>Pseudomonadota</taxon>
        <taxon>Alphaproteobacteria</taxon>
        <taxon>Rhodobacterales</taxon>
        <taxon>Roseobacteraceae</taxon>
        <taxon>Jannaschia</taxon>
    </lineage>
</organism>